<feature type="compositionally biased region" description="Gly residues" evidence="1">
    <location>
        <begin position="1"/>
        <end position="17"/>
    </location>
</feature>
<accession>A0A9W6HVW6</accession>
<dbReference type="AlphaFoldDB" id="A0A9W6HVW6"/>
<reference evidence="2" key="2">
    <citation type="submission" date="2023-01" db="EMBL/GenBank/DDBJ databases">
        <authorList>
            <person name="Sun Q."/>
            <person name="Evtushenko L."/>
        </authorList>
    </citation>
    <scope>NUCLEOTIDE SEQUENCE</scope>
    <source>
        <strain evidence="2">VKM Ac-2007</strain>
    </source>
</reference>
<evidence type="ECO:0000313" key="3">
    <source>
        <dbReference type="Proteomes" id="UP001143474"/>
    </source>
</evidence>
<protein>
    <submittedName>
        <fullName evidence="2">Uncharacterized protein</fullName>
    </submittedName>
</protein>
<evidence type="ECO:0000256" key="1">
    <source>
        <dbReference type="SAM" id="MobiDB-lite"/>
    </source>
</evidence>
<keyword evidence="3" id="KW-1185">Reference proteome</keyword>
<feature type="region of interest" description="Disordered" evidence="1">
    <location>
        <begin position="1"/>
        <end position="71"/>
    </location>
</feature>
<sequence length="71" mass="7024">MWDGGSGVWDRVGGSGETVGVRAAGEDGVRGVQGTRAGGEVPGTAPPVLPRLESGRGAETAKGPEGVLRPV</sequence>
<proteinExistence type="predicted"/>
<organism evidence="2 3">
    <name type="scientific">Streptosporangium carneum</name>
    <dbReference type="NCBI Taxonomy" id="47481"/>
    <lineage>
        <taxon>Bacteria</taxon>
        <taxon>Bacillati</taxon>
        <taxon>Actinomycetota</taxon>
        <taxon>Actinomycetes</taxon>
        <taxon>Streptosporangiales</taxon>
        <taxon>Streptosporangiaceae</taxon>
        <taxon>Streptosporangium</taxon>
    </lineage>
</organism>
<evidence type="ECO:0000313" key="2">
    <source>
        <dbReference type="EMBL" id="GLK07008.1"/>
    </source>
</evidence>
<name>A0A9W6HVW6_9ACTN</name>
<reference evidence="2" key="1">
    <citation type="journal article" date="2014" name="Int. J. Syst. Evol. Microbiol.">
        <title>Complete genome sequence of Corynebacterium casei LMG S-19264T (=DSM 44701T), isolated from a smear-ripened cheese.</title>
        <authorList>
            <consortium name="US DOE Joint Genome Institute (JGI-PGF)"/>
            <person name="Walter F."/>
            <person name="Albersmeier A."/>
            <person name="Kalinowski J."/>
            <person name="Ruckert C."/>
        </authorList>
    </citation>
    <scope>NUCLEOTIDE SEQUENCE</scope>
    <source>
        <strain evidence="2">VKM Ac-2007</strain>
    </source>
</reference>
<comment type="caution">
    <text evidence="2">The sequence shown here is derived from an EMBL/GenBank/DDBJ whole genome shotgun (WGS) entry which is preliminary data.</text>
</comment>
<dbReference type="Proteomes" id="UP001143474">
    <property type="component" value="Unassembled WGS sequence"/>
</dbReference>
<gene>
    <name evidence="2" type="ORF">GCM10017600_04130</name>
</gene>
<dbReference type="EMBL" id="BSEV01000001">
    <property type="protein sequence ID" value="GLK07008.1"/>
    <property type="molecule type" value="Genomic_DNA"/>
</dbReference>